<dbReference type="Gramene" id="AUR62029381-RA">
    <property type="protein sequence ID" value="AUR62029381-RA:cds"/>
    <property type="gene ID" value="AUR62029381"/>
</dbReference>
<evidence type="ECO:0000256" key="6">
    <source>
        <dbReference type="ARBA" id="ARBA00022842"/>
    </source>
</evidence>
<comment type="cofactor">
    <cofactor evidence="1">
        <name>Mn(2+)</name>
        <dbReference type="ChEBI" id="CHEBI:29035"/>
    </cofactor>
</comment>
<dbReference type="PANTHER" id="PTHR23092">
    <property type="entry name" value="POLY(A) RNA POLYMERASE"/>
    <property type="match status" value="1"/>
</dbReference>
<dbReference type="GO" id="GO:0003729">
    <property type="term" value="F:mRNA binding"/>
    <property type="evidence" value="ECO:0007669"/>
    <property type="project" value="TreeGrafter"/>
</dbReference>
<evidence type="ECO:0000259" key="9">
    <source>
        <dbReference type="Pfam" id="PF22600"/>
    </source>
</evidence>
<dbReference type="Gene3D" id="1.10.1410.10">
    <property type="match status" value="2"/>
</dbReference>
<dbReference type="InterPro" id="IPR043519">
    <property type="entry name" value="NT_sf"/>
</dbReference>
<dbReference type="Gene3D" id="3.30.460.10">
    <property type="entry name" value="Beta Polymerase, domain 2"/>
    <property type="match status" value="1"/>
</dbReference>
<dbReference type="SUPFAM" id="SSF81301">
    <property type="entry name" value="Nucleotidyltransferase"/>
    <property type="match status" value="1"/>
</dbReference>
<dbReference type="InterPro" id="IPR045862">
    <property type="entry name" value="Trf4-like"/>
</dbReference>
<keyword evidence="6" id="KW-0460">Magnesium</keyword>
<evidence type="ECO:0000256" key="4">
    <source>
        <dbReference type="ARBA" id="ARBA00022679"/>
    </source>
</evidence>
<evidence type="ECO:0000256" key="3">
    <source>
        <dbReference type="ARBA" id="ARBA00012388"/>
    </source>
</evidence>
<feature type="compositionally biased region" description="Basic and acidic residues" evidence="7">
    <location>
        <begin position="81"/>
        <end position="93"/>
    </location>
</feature>
<feature type="domain" description="PAP-associated" evidence="8">
    <location>
        <begin position="336"/>
        <end position="394"/>
    </location>
</feature>
<reference evidence="10" key="1">
    <citation type="journal article" date="2017" name="Nature">
        <title>The genome of Chenopodium quinoa.</title>
        <authorList>
            <person name="Jarvis D.E."/>
            <person name="Ho Y.S."/>
            <person name="Lightfoot D.J."/>
            <person name="Schmoeckel S.M."/>
            <person name="Li B."/>
            <person name="Borm T.J.A."/>
            <person name="Ohyanagi H."/>
            <person name="Mineta K."/>
            <person name="Michell C.T."/>
            <person name="Saber N."/>
            <person name="Kharbatia N.M."/>
            <person name="Rupper R.R."/>
            <person name="Sharp A.R."/>
            <person name="Dally N."/>
            <person name="Boughton B.A."/>
            <person name="Woo Y.H."/>
            <person name="Gao G."/>
            <person name="Schijlen E.G.W.M."/>
            <person name="Guo X."/>
            <person name="Momin A.A."/>
            <person name="Negrao S."/>
            <person name="Al-Babili S."/>
            <person name="Gehring C."/>
            <person name="Roessner U."/>
            <person name="Jung C."/>
            <person name="Murphy K."/>
            <person name="Arold S.T."/>
            <person name="Gojobori T."/>
            <person name="van der Linden C.G."/>
            <person name="van Loo E.N."/>
            <person name="Jellen E.N."/>
            <person name="Maughan P.J."/>
            <person name="Tester M."/>
        </authorList>
    </citation>
    <scope>NUCLEOTIDE SEQUENCE [LARGE SCALE GENOMIC DNA]</scope>
    <source>
        <strain evidence="10">cv. PI 614886</strain>
    </source>
</reference>
<dbReference type="EnsemblPlants" id="AUR62029381-RA">
    <property type="protein sequence ID" value="AUR62029381-RA:cds"/>
    <property type="gene ID" value="AUR62029381"/>
</dbReference>
<feature type="compositionally biased region" description="Basic residues" evidence="7">
    <location>
        <begin position="607"/>
        <end position="618"/>
    </location>
</feature>
<dbReference type="OMA" id="PTHDESH"/>
<dbReference type="Proteomes" id="UP000596660">
    <property type="component" value="Unplaced"/>
</dbReference>
<protein>
    <recommendedName>
        <fullName evidence="3">polynucleotide adenylyltransferase</fullName>
        <ecNumber evidence="3">2.7.7.19</ecNumber>
    </recommendedName>
</protein>
<keyword evidence="5" id="KW-0479">Metal-binding</keyword>
<dbReference type="Pfam" id="PF03828">
    <property type="entry name" value="PAP_assoc"/>
    <property type="match status" value="1"/>
</dbReference>
<keyword evidence="11" id="KW-1185">Reference proteome</keyword>
<proteinExistence type="inferred from homology"/>
<name>A0A803MHC9_CHEQI</name>
<feature type="domain" description="Poly(A) RNA polymerase mitochondrial-like central palm" evidence="9">
    <location>
        <begin position="115"/>
        <end position="222"/>
    </location>
</feature>
<dbReference type="GO" id="GO:0043634">
    <property type="term" value="P:polyadenylation-dependent ncRNA catabolic process"/>
    <property type="evidence" value="ECO:0007669"/>
    <property type="project" value="TreeGrafter"/>
</dbReference>
<dbReference type="GO" id="GO:0046872">
    <property type="term" value="F:metal ion binding"/>
    <property type="evidence" value="ECO:0007669"/>
    <property type="project" value="UniProtKB-KW"/>
</dbReference>
<dbReference type="PANTHER" id="PTHR23092:SF15">
    <property type="entry name" value="INACTIVE NON-CANONICAL POLY(A) RNA POLYMERASE PROTEIN TRF4-2-RELATED"/>
    <property type="match status" value="1"/>
</dbReference>
<dbReference type="InterPro" id="IPR054708">
    <property type="entry name" value="MTPAP-like_central"/>
</dbReference>
<dbReference type="InterPro" id="IPR002058">
    <property type="entry name" value="PAP_assoc"/>
</dbReference>
<dbReference type="CDD" id="cd05402">
    <property type="entry name" value="NT_PAP_TUTase"/>
    <property type="match status" value="1"/>
</dbReference>
<dbReference type="AlphaFoldDB" id="A0A803MHC9"/>
<evidence type="ECO:0000256" key="5">
    <source>
        <dbReference type="ARBA" id="ARBA00022723"/>
    </source>
</evidence>
<sequence length="672" mass="73555">MAVGEYSYETLSPFLPPSPAVETTIAGGEDAGDYVVFRNEISLTSLEPASTDTAATDYFSLDVDDASDEVIDPTPPPKMVAAEERENDAERTPEWTLESGWFRADCRFKSPMLQLHKEILDFCDFLSPTPEEAAARNAAIERVSDVIKYIWPYCRVEVFGSYRTGLYLPSSDIDVVILESNIKTPQIGLQALSRALSQKGIAKKMQVIGKARVPIIKFLEKLSSMLGVCELVCVMLGCILLLGVLDLVCQSAMLFYCWEFWICFDVDNGPKAAEYIQDAISRLPPLRPLCLILKVFLQQRELNEVYSGGVGSYALLAMLIAMLRSVNDCQRSPEQNLGILLVKFFEFYAHRLNTWDVGVSCNGTGTFYLKSRKGFQTKGRPFLISIEDPQTPGNDIGKNSFNYFQAAGQVPAWLGFLPGWAVPAWLGCLPGWAGPCLAGLPAWLGRCLPGWAACLAGLVPAWLGCLPGWAGACLAGLPAWLGSALAVSSGAELSNIVCIFCTGELIRSAFMMAYATLTNTKTIMNLGPNKSILGTIIRPDPVLLERKGGIKGELTFNNLLPGAGEALDSQYDEKQDILCNWQFDNDYEEEPLPRGGNAECSSPSSSGKKRKTSKSKSFVKVKENGSTVILRSLGGWIDMFEVNDAATKISLAYLPLFLSGQLLQPIMLTDFL</sequence>
<organism evidence="10 11">
    <name type="scientific">Chenopodium quinoa</name>
    <name type="common">Quinoa</name>
    <dbReference type="NCBI Taxonomy" id="63459"/>
    <lineage>
        <taxon>Eukaryota</taxon>
        <taxon>Viridiplantae</taxon>
        <taxon>Streptophyta</taxon>
        <taxon>Embryophyta</taxon>
        <taxon>Tracheophyta</taxon>
        <taxon>Spermatophyta</taxon>
        <taxon>Magnoliopsida</taxon>
        <taxon>eudicotyledons</taxon>
        <taxon>Gunneridae</taxon>
        <taxon>Pentapetalae</taxon>
        <taxon>Caryophyllales</taxon>
        <taxon>Chenopodiaceae</taxon>
        <taxon>Chenopodioideae</taxon>
        <taxon>Atripliceae</taxon>
        <taxon>Chenopodium</taxon>
    </lineage>
</organism>
<comment type="similarity">
    <text evidence="2">Belongs to the DNA polymerase type-B-like family.</text>
</comment>
<dbReference type="GO" id="GO:1990817">
    <property type="term" value="F:poly(A) RNA polymerase activity"/>
    <property type="evidence" value="ECO:0007669"/>
    <property type="project" value="UniProtKB-EC"/>
</dbReference>
<evidence type="ECO:0000256" key="1">
    <source>
        <dbReference type="ARBA" id="ARBA00001936"/>
    </source>
</evidence>
<evidence type="ECO:0000256" key="2">
    <source>
        <dbReference type="ARBA" id="ARBA00008593"/>
    </source>
</evidence>
<feature type="region of interest" description="Disordered" evidence="7">
    <location>
        <begin position="70"/>
        <end position="93"/>
    </location>
</feature>
<dbReference type="GO" id="GO:0006364">
    <property type="term" value="P:rRNA processing"/>
    <property type="evidence" value="ECO:0007669"/>
    <property type="project" value="EnsemblPlants"/>
</dbReference>
<dbReference type="GO" id="GO:0005730">
    <property type="term" value="C:nucleolus"/>
    <property type="evidence" value="ECO:0007669"/>
    <property type="project" value="TreeGrafter"/>
</dbReference>
<dbReference type="Pfam" id="PF22600">
    <property type="entry name" value="MTPAP-like_central"/>
    <property type="match status" value="1"/>
</dbReference>
<evidence type="ECO:0000259" key="8">
    <source>
        <dbReference type="Pfam" id="PF03828"/>
    </source>
</evidence>
<evidence type="ECO:0000256" key="7">
    <source>
        <dbReference type="SAM" id="MobiDB-lite"/>
    </source>
</evidence>
<keyword evidence="4" id="KW-0808">Transferase</keyword>
<evidence type="ECO:0000313" key="10">
    <source>
        <dbReference type="EnsemblPlants" id="AUR62029381-RA:cds"/>
    </source>
</evidence>
<dbReference type="FunFam" id="3.30.460.10:FF:000006">
    <property type="entry name" value="non-canonical poly(A) RNA polymerase PAPD5"/>
    <property type="match status" value="1"/>
</dbReference>
<evidence type="ECO:0000313" key="11">
    <source>
        <dbReference type="Proteomes" id="UP000596660"/>
    </source>
</evidence>
<accession>A0A803MHC9</accession>
<dbReference type="GO" id="GO:0031123">
    <property type="term" value="P:RNA 3'-end processing"/>
    <property type="evidence" value="ECO:0007669"/>
    <property type="project" value="TreeGrafter"/>
</dbReference>
<reference evidence="10" key="2">
    <citation type="submission" date="2021-03" db="UniProtKB">
        <authorList>
            <consortium name="EnsemblPlants"/>
        </authorList>
    </citation>
    <scope>IDENTIFICATION</scope>
</reference>
<feature type="region of interest" description="Disordered" evidence="7">
    <location>
        <begin position="591"/>
        <end position="618"/>
    </location>
</feature>
<dbReference type="GO" id="GO:0031499">
    <property type="term" value="C:TRAMP complex"/>
    <property type="evidence" value="ECO:0007669"/>
    <property type="project" value="TreeGrafter"/>
</dbReference>
<dbReference type="SUPFAM" id="SSF81631">
    <property type="entry name" value="PAP/OAS1 substrate-binding domain"/>
    <property type="match status" value="1"/>
</dbReference>
<dbReference type="EC" id="2.7.7.19" evidence="3"/>